<dbReference type="EMBL" id="CP064786">
    <property type="protein sequence ID" value="QSG02270.1"/>
    <property type="molecule type" value="Genomic_DNA"/>
</dbReference>
<evidence type="ECO:0000313" key="3">
    <source>
        <dbReference type="Proteomes" id="UP000663586"/>
    </source>
</evidence>
<keyword evidence="3" id="KW-1185">Reference proteome</keyword>
<keyword evidence="1" id="KW-0472">Membrane</keyword>
<feature type="transmembrane region" description="Helical" evidence="1">
    <location>
        <begin position="64"/>
        <end position="82"/>
    </location>
</feature>
<keyword evidence="1" id="KW-0812">Transmembrane</keyword>
<sequence length="122" mass="12547">MVSQERITMAQSVSLLAVFLAIAVVGVYALVTGEQWAERSARGLIFVGAAVLGVMEVTRGESTYALVGGGMLFVGSGYGVVLELLGTSGFSNTAVAALVFLGIALTWLAPSEDESNDGSEAE</sequence>
<dbReference type="KEGG" id="hara:AArcS_1049"/>
<feature type="transmembrane region" description="Helical" evidence="1">
    <location>
        <begin position="12"/>
        <end position="31"/>
    </location>
</feature>
<feature type="transmembrane region" description="Helical" evidence="1">
    <location>
        <begin position="89"/>
        <end position="109"/>
    </location>
</feature>
<dbReference type="Proteomes" id="UP000663586">
    <property type="component" value="Chromosome"/>
</dbReference>
<keyword evidence="1" id="KW-1133">Transmembrane helix</keyword>
<dbReference type="AlphaFoldDB" id="A0A897MJI8"/>
<protein>
    <submittedName>
        <fullName evidence="2">Uncharacterized protein</fullName>
    </submittedName>
</protein>
<proteinExistence type="predicted"/>
<evidence type="ECO:0000313" key="2">
    <source>
        <dbReference type="EMBL" id="QSG02270.1"/>
    </source>
</evidence>
<accession>A0A897MJI8</accession>
<dbReference type="GeneID" id="70684437"/>
<name>A0A897MJI8_9EURY</name>
<dbReference type="RefSeq" id="WP_238479431.1">
    <property type="nucleotide sequence ID" value="NZ_CP064786.1"/>
</dbReference>
<organism evidence="2 3">
    <name type="scientific">Natranaeroarchaeum sulfidigenes</name>
    <dbReference type="NCBI Taxonomy" id="2784880"/>
    <lineage>
        <taxon>Archaea</taxon>
        <taxon>Methanobacteriati</taxon>
        <taxon>Methanobacteriota</taxon>
        <taxon>Stenosarchaea group</taxon>
        <taxon>Halobacteria</taxon>
        <taxon>Halobacteriales</taxon>
        <taxon>Natronoarchaeaceae</taxon>
        <taxon>Natranaeroarchaeum</taxon>
    </lineage>
</organism>
<evidence type="ECO:0000256" key="1">
    <source>
        <dbReference type="SAM" id="Phobius"/>
    </source>
</evidence>
<gene>
    <name evidence="2" type="ORF">AArcS_1049</name>
</gene>
<reference evidence="2" key="1">
    <citation type="submission" date="2020-11" db="EMBL/GenBank/DDBJ databases">
        <title>Carbohydrate-dependent, anaerobic sulfur respiration: A novel catabolism in halophilic archaea.</title>
        <authorList>
            <person name="Sorokin D.Y."/>
            <person name="Messina E."/>
            <person name="Smedile F."/>
            <person name="La Cono V."/>
            <person name="Hallsworth J.E."/>
            <person name="Yakimov M.M."/>
        </authorList>
    </citation>
    <scope>NUCLEOTIDE SEQUENCE</scope>
    <source>
        <strain evidence="2">AArc-S</strain>
    </source>
</reference>